<dbReference type="NCBIfam" id="NF041638">
    <property type="entry name" value="QRL_CxxC_CxxC"/>
    <property type="match status" value="1"/>
</dbReference>
<accession>A0ABW1P5G6</accession>
<sequence>MPADQVDTCELSWNGQTVFCAGFRDGLPVFGWRRAPAGLATRRQLRALDLSEAGLDPVALLVYRHRRPFRHEEVAELFLVADARPVQPMTPGRWRQHDAMMRARRTCRTCRQVVDHCVRGPKKQCSTCYDVEGIAA</sequence>
<organism evidence="1 2">
    <name type="scientific">Saccharothrix lopnurensis</name>
    <dbReference type="NCBI Taxonomy" id="1670621"/>
    <lineage>
        <taxon>Bacteria</taxon>
        <taxon>Bacillati</taxon>
        <taxon>Actinomycetota</taxon>
        <taxon>Actinomycetes</taxon>
        <taxon>Pseudonocardiales</taxon>
        <taxon>Pseudonocardiaceae</taxon>
        <taxon>Saccharothrix</taxon>
    </lineage>
</organism>
<dbReference type="EMBL" id="JBHSQO010000014">
    <property type="protein sequence ID" value="MFC6090850.1"/>
    <property type="molecule type" value="Genomic_DNA"/>
</dbReference>
<proteinExistence type="predicted"/>
<dbReference type="Proteomes" id="UP001596220">
    <property type="component" value="Unassembled WGS sequence"/>
</dbReference>
<evidence type="ECO:0000313" key="1">
    <source>
        <dbReference type="EMBL" id="MFC6090850.1"/>
    </source>
</evidence>
<evidence type="ECO:0000313" key="2">
    <source>
        <dbReference type="Proteomes" id="UP001596220"/>
    </source>
</evidence>
<protein>
    <submittedName>
        <fullName evidence="1">RRQRL motif-containing zinc-binding protein</fullName>
    </submittedName>
</protein>
<dbReference type="InterPro" id="IPR048142">
    <property type="entry name" value="QRL_CxxC_CxxC"/>
</dbReference>
<comment type="caution">
    <text evidence="1">The sequence shown here is derived from an EMBL/GenBank/DDBJ whole genome shotgun (WGS) entry which is preliminary data.</text>
</comment>
<name>A0ABW1P5G6_9PSEU</name>
<dbReference type="RefSeq" id="WP_380637051.1">
    <property type="nucleotide sequence ID" value="NZ_JBHSQO010000014.1"/>
</dbReference>
<reference evidence="2" key="1">
    <citation type="journal article" date="2019" name="Int. J. Syst. Evol. Microbiol.">
        <title>The Global Catalogue of Microorganisms (GCM) 10K type strain sequencing project: providing services to taxonomists for standard genome sequencing and annotation.</title>
        <authorList>
            <consortium name="The Broad Institute Genomics Platform"/>
            <consortium name="The Broad Institute Genome Sequencing Center for Infectious Disease"/>
            <person name="Wu L."/>
            <person name="Ma J."/>
        </authorList>
    </citation>
    <scope>NUCLEOTIDE SEQUENCE [LARGE SCALE GENOMIC DNA]</scope>
    <source>
        <strain evidence="2">CGMCC 4.7246</strain>
    </source>
</reference>
<keyword evidence="2" id="KW-1185">Reference proteome</keyword>
<gene>
    <name evidence="1" type="ORF">ACFP3R_16345</name>
</gene>